<keyword evidence="6 14" id="KW-0548">Nucleotidyltransferase</keyword>
<dbReference type="InterPro" id="IPR007080">
    <property type="entry name" value="RNA_pol_Rpb1_1"/>
</dbReference>
<dbReference type="VEuPathDB" id="AmoebaDB:KM1_056410"/>
<dbReference type="GO" id="GO:0006351">
    <property type="term" value="P:DNA-templated transcription"/>
    <property type="evidence" value="ECO:0007669"/>
    <property type="project" value="InterPro"/>
</dbReference>
<dbReference type="GO" id="GO:0003677">
    <property type="term" value="F:DNA binding"/>
    <property type="evidence" value="ECO:0007669"/>
    <property type="project" value="InterPro"/>
</dbReference>
<evidence type="ECO:0000256" key="10">
    <source>
        <dbReference type="ARBA" id="ARBA00023163"/>
    </source>
</evidence>
<dbReference type="InterPro" id="IPR035698">
    <property type="entry name" value="RNAP_III_Rpc1_C"/>
</dbReference>
<evidence type="ECO:0000256" key="4">
    <source>
        <dbReference type="ARBA" id="ARBA00022478"/>
    </source>
</evidence>
<gene>
    <name evidence="16" type="ORF">CL6EHI_125350</name>
</gene>
<dbReference type="InterPro" id="IPR015700">
    <property type="entry name" value="RPC1"/>
</dbReference>
<dbReference type="InterPro" id="IPR007066">
    <property type="entry name" value="RNA_pol_Rpb1_3"/>
</dbReference>
<proteinExistence type="inferred from homology"/>
<dbReference type="FunFam" id="4.10.860.120:FF:000013">
    <property type="entry name" value="DNA-directed RNA polymerase subunit"/>
    <property type="match status" value="1"/>
</dbReference>
<dbReference type="Pfam" id="PF04983">
    <property type="entry name" value="RNA_pol_Rpb1_3"/>
    <property type="match status" value="1"/>
</dbReference>
<dbReference type="InterPro" id="IPR007081">
    <property type="entry name" value="RNA_pol_Rpb1_5"/>
</dbReference>
<evidence type="ECO:0000256" key="2">
    <source>
        <dbReference type="ARBA" id="ARBA00006460"/>
    </source>
</evidence>
<keyword evidence="5 14" id="KW-0808">Transferase</keyword>
<dbReference type="InterPro" id="IPR000722">
    <property type="entry name" value="RNA_pol_asu"/>
</dbReference>
<evidence type="ECO:0000256" key="3">
    <source>
        <dbReference type="ARBA" id="ARBA00011206"/>
    </source>
</evidence>
<evidence type="ECO:0000256" key="7">
    <source>
        <dbReference type="ARBA" id="ARBA00022723"/>
    </source>
</evidence>
<dbReference type="Pfam" id="PF05000">
    <property type="entry name" value="RNA_pol_Rpb1_4"/>
    <property type="match status" value="1"/>
</dbReference>
<dbReference type="Gene3D" id="6.10.250.2940">
    <property type="match status" value="1"/>
</dbReference>
<dbReference type="VEuPathDB" id="AmoebaDB:EHI8A_022470"/>
<dbReference type="GO" id="GO:0003899">
    <property type="term" value="F:DNA-directed RNA polymerase activity"/>
    <property type="evidence" value="ECO:0007669"/>
    <property type="project" value="UniProtKB-EC"/>
</dbReference>
<dbReference type="Gene3D" id="3.30.1490.180">
    <property type="entry name" value="RNA polymerase ii"/>
    <property type="match status" value="1"/>
</dbReference>
<accession>A0A5K1UI93</accession>
<dbReference type="PANTHER" id="PTHR48446">
    <property type="entry name" value="DNA-DIRECTED RNA POLYMERASE SUBUNIT BETA' N-TERMINAL SECTION"/>
    <property type="match status" value="1"/>
</dbReference>
<organism evidence="16 17">
    <name type="scientific">Entamoeba histolytica</name>
    <dbReference type="NCBI Taxonomy" id="5759"/>
    <lineage>
        <taxon>Eukaryota</taxon>
        <taxon>Amoebozoa</taxon>
        <taxon>Evosea</taxon>
        <taxon>Archamoebae</taxon>
        <taxon>Mastigamoebida</taxon>
        <taxon>Entamoebidae</taxon>
        <taxon>Entamoeba</taxon>
    </lineage>
</organism>
<dbReference type="Proteomes" id="UP000078387">
    <property type="component" value="Unassembled WGS sequence"/>
</dbReference>
<comment type="similarity">
    <text evidence="2 14">Belongs to the RNA polymerase beta' chain family.</text>
</comment>
<evidence type="ECO:0000256" key="1">
    <source>
        <dbReference type="ARBA" id="ARBA00004123"/>
    </source>
</evidence>
<dbReference type="OMA" id="AVCPPYN"/>
<dbReference type="FunFam" id="2.40.40.20:FF:000019">
    <property type="entry name" value="DNA-directed RNA polymerase II subunit RPB1"/>
    <property type="match status" value="1"/>
</dbReference>
<dbReference type="FunFam" id="3.30.1490.180:FF:000005">
    <property type="entry name" value="DNA-directed RNA polymerase subunit"/>
    <property type="match status" value="1"/>
</dbReference>
<dbReference type="GO" id="GO:0000428">
    <property type="term" value="C:DNA-directed RNA polymerase complex"/>
    <property type="evidence" value="ECO:0007669"/>
    <property type="project" value="UniProtKB-KW"/>
</dbReference>
<dbReference type="FunFam" id="1.10.150.390:FF:000004">
    <property type="entry name" value="DNA-directed RNA polymerase subunit"/>
    <property type="match status" value="1"/>
</dbReference>
<evidence type="ECO:0000256" key="8">
    <source>
        <dbReference type="ARBA" id="ARBA00022833"/>
    </source>
</evidence>
<evidence type="ECO:0000256" key="5">
    <source>
        <dbReference type="ARBA" id="ARBA00022679"/>
    </source>
</evidence>
<comment type="subunit">
    <text evidence="3">Component of the RNA polymerase III (Pol III) complex consisting of 17 subunits.</text>
</comment>
<dbReference type="GO" id="GO:0005634">
    <property type="term" value="C:nucleus"/>
    <property type="evidence" value="ECO:0007669"/>
    <property type="project" value="UniProtKB-SubCell"/>
</dbReference>
<dbReference type="VEuPathDB" id="AmoebaDB:EHI7A_024920"/>
<dbReference type="CDD" id="cd02583">
    <property type="entry name" value="RNAP_III_RPC1_N"/>
    <property type="match status" value="1"/>
</dbReference>
<dbReference type="EC" id="2.7.7.6" evidence="14"/>
<dbReference type="SMART" id="SM00663">
    <property type="entry name" value="RPOLA_N"/>
    <property type="match status" value="1"/>
</dbReference>
<evidence type="ECO:0000256" key="11">
    <source>
        <dbReference type="ARBA" id="ARBA00023242"/>
    </source>
</evidence>
<name>A0A5K1UI93_ENTHI</name>
<evidence type="ECO:0000256" key="6">
    <source>
        <dbReference type="ARBA" id="ARBA00022695"/>
    </source>
</evidence>
<evidence type="ECO:0000256" key="14">
    <source>
        <dbReference type="RuleBase" id="RU004279"/>
    </source>
</evidence>
<dbReference type="Gene3D" id="1.10.274.100">
    <property type="entry name" value="RNA polymerase Rpb1, domain 3"/>
    <property type="match status" value="1"/>
</dbReference>
<sequence length="1379" mass="155457">MSKGKTRQFKGVGKIEIDKENIEFVGPSERPGKVCDIQFTMFSQEEMNRESEFEVTEHFLFQPNTRKPNPNGVLDRRLGVCDSLSVCETCGKRIEECSGHFAVINLELPVFHIGFFRPIIQVLQCVCKNCNRILLTNEERDFYLRRMRNKKTDTVARTYLVRALIAQCRKHYNSCPHCNAINGSIKKYGNLRLVHDKYHRDPTITEMNEFYDGFEESIKLDKDINAFINNAQEDLDPRKVLSIFRSLIREDIETMDFDPDNAPPENMILTSVPVPPIAIRPSVAMDGGNASNEDDLTTQLKEIMECNDRIKEMIKRGASPYQYYDSWDQLTVAVSMFINSELPGCDDKGKPLRAICQRLKGKHGRFRGNLLGKRVDFSGRTVISPDPNLDIEQIGVPKLMAVKLTYPERVTKHNIDKLRQLVINGSNNYPGCNSIIGGSDGLRRSMCIKLEMREKFAKDLKIGDIVERHLEDNDIVLFNRQPSLHRISIMCHRAKILPWRTLRFNECVCTPYNADFDGDEMNLHVPQTEEARAECLMLMHSAKNLQTPRTGQMIIAETQDFLTTSYLLTSKDFVIEEEDMMQWACWFHNAGTEIDLPTPAYLKPKKLWTGKQLYGLALKPNKHEGVNISLDVPSKLYSKEGKWMCVKDGWICFKNSQLLSGQIEKSIIGSGNKTGLFHLILRDYGTLESAKIMAHISRFCARFLGDYGFSIGISDVTPSADLTQMKEELVSEGYKKCDQFIEDYKSGKQEVQAGSTPEQTLEALLNNELSQIRERAGKRCIEELKSDNSPLVMALSGSKGSVINISQMIACVGQQTVNGGRVSDGFISRSLPHFALHSRTPQAKGFVKNSFFTGLNATEFFFHTMGGREGLVDSAVKTAETGYMQRRLMKALEDLHVHYDGTVRSASLTVIEFKYGDDGLDPLKVESDKYPINLESVLSNLQQNQKPDDEYITPESFDKEYNAIISQTKIVSELWKQQIETFLKEKKEEMTEIYNHYNQENAQHGLCGITIQTLKDFISICHEKGLRSVCEAGTPVGALAGQSMGEPSTQMVLKTFHFAGVASMNIALGVPRIKEIINASKKIQTPIVTAKLVNSQDVTSARIVKGRIEATRLKEIAKSVKIVFKPAEAYISVKLDFETIKQLELECTIEKVQDVLLNYRGLKLKDNQVIIRNKQKLRVYVDKSSTSLLFALNSLRNQLLEVIVCGIENTGRAVINKNKGSFELLVEGSELLKVMGTPGVIGEETTSNHIAVVEKVLGIEAARSTIISEIKNVMDAYGLSIDVRHLLLLSDLMTFKGVILGITRYGISKMKDSVFTFASFERTNDHLFDAAVHSRKDEIKGVSESIIVGNQVGLGTGLMQILYDPPKPIFLQRKYDPLF</sequence>
<keyword evidence="10 14" id="KW-0804">Transcription</keyword>
<dbReference type="Gene3D" id="2.40.40.20">
    <property type="match status" value="1"/>
</dbReference>
<dbReference type="InterPro" id="IPR006592">
    <property type="entry name" value="RNA_pol_N"/>
</dbReference>
<dbReference type="InterPro" id="IPR035697">
    <property type="entry name" value="RNAP_III_RPC1_N"/>
</dbReference>
<dbReference type="VEuPathDB" id="AmoebaDB:EHI5A_038020"/>
<dbReference type="Gene3D" id="1.10.150.390">
    <property type="match status" value="1"/>
</dbReference>
<dbReference type="Pfam" id="PF04997">
    <property type="entry name" value="RNA_pol_Rpb1_1"/>
    <property type="match status" value="1"/>
</dbReference>
<keyword evidence="9" id="KW-0460">Magnesium</keyword>
<dbReference type="InterPro" id="IPR038120">
    <property type="entry name" value="Rpb1_funnel_sf"/>
</dbReference>
<keyword evidence="11" id="KW-0539">Nucleus</keyword>
<reference evidence="16 17" key="1">
    <citation type="submission" date="2016-05" db="EMBL/GenBank/DDBJ databases">
        <title>First whole genome sequencing of Entamoeba histolytica HM1:IMSS-clone-6.</title>
        <authorList>
            <person name="Mukherjee Avik.K."/>
            <person name="Izumyama S."/>
            <person name="Nakada-Tsukui K."/>
            <person name="Nozaki T."/>
        </authorList>
    </citation>
    <scope>NUCLEOTIDE SEQUENCE [LARGE SCALE GENOMIC DNA]</scope>
    <source>
        <strain evidence="16 17">HM1:IMSS clone 6</strain>
    </source>
</reference>
<dbReference type="Pfam" id="PF04998">
    <property type="entry name" value="RNA_pol_Rpb1_5"/>
    <property type="match status" value="1"/>
</dbReference>
<dbReference type="FunFam" id="1.10.274.100:FF:000008">
    <property type="entry name" value="DNA-directed RNA polymerase subunit"/>
    <property type="match status" value="1"/>
</dbReference>
<dbReference type="Pfam" id="PF00623">
    <property type="entry name" value="RNA_pol_Rpb1_2"/>
    <property type="match status" value="1"/>
</dbReference>
<keyword evidence="7" id="KW-0479">Metal-binding</keyword>
<dbReference type="Gene3D" id="4.10.860.120">
    <property type="entry name" value="RNA polymerase II, clamp domain"/>
    <property type="match status" value="1"/>
</dbReference>
<evidence type="ECO:0000256" key="12">
    <source>
        <dbReference type="ARBA" id="ARBA00048552"/>
    </source>
</evidence>
<comment type="function">
    <text evidence="13">DNA-dependent RNA polymerase catalyzes the transcription of DNA into RNA using the four ribonucleoside triphosphates as substrates. Largest and catalytic core component of RNA polymerase III which synthesizes small RNAs, such as 5S rRNA and tRNAs. Forms the polymerase active center together with the second largest subunit. A single-stranded DNA template strand of the promoter is positioned within the central active site cleft of Pol III. A bridging helix emanates from RPC1 and crosses the cleft near the catalytic site and is thought to promote translocation of Pol III by acting as a ratchet that moves the RNA-DNA hybrid through the active site by switching from straight to bent conformations at each step of nucleotide addition.</text>
</comment>
<dbReference type="SUPFAM" id="SSF64484">
    <property type="entry name" value="beta and beta-prime subunits of DNA dependent RNA-polymerase"/>
    <property type="match status" value="1"/>
</dbReference>
<keyword evidence="4 14" id="KW-0240">DNA-directed RNA polymerase</keyword>
<evidence type="ECO:0000259" key="15">
    <source>
        <dbReference type="SMART" id="SM00663"/>
    </source>
</evidence>
<dbReference type="Gene3D" id="6.20.50.80">
    <property type="match status" value="1"/>
</dbReference>
<dbReference type="InterPro" id="IPR044893">
    <property type="entry name" value="RNA_pol_Rpb1_clamp_domain"/>
</dbReference>
<comment type="catalytic activity">
    <reaction evidence="12 14">
        <text>RNA(n) + a ribonucleoside 5'-triphosphate = RNA(n+1) + diphosphate</text>
        <dbReference type="Rhea" id="RHEA:21248"/>
        <dbReference type="Rhea" id="RHEA-COMP:14527"/>
        <dbReference type="Rhea" id="RHEA-COMP:17342"/>
        <dbReference type="ChEBI" id="CHEBI:33019"/>
        <dbReference type="ChEBI" id="CHEBI:61557"/>
        <dbReference type="ChEBI" id="CHEBI:140395"/>
        <dbReference type="EC" id="2.7.7.6"/>
    </reaction>
</comment>
<dbReference type="EMBL" id="BDEQ01000001">
    <property type="protein sequence ID" value="GAT96907.1"/>
    <property type="molecule type" value="Genomic_DNA"/>
</dbReference>
<dbReference type="CDD" id="cd02736">
    <property type="entry name" value="RNAP_III_Rpc1_C"/>
    <property type="match status" value="1"/>
</dbReference>
<protein>
    <recommendedName>
        <fullName evidence="14">DNA-directed RNA polymerase subunit</fullName>
        <ecNumber evidence="14">2.7.7.6</ecNumber>
    </recommendedName>
</protein>
<dbReference type="InterPro" id="IPR007083">
    <property type="entry name" value="RNA_pol_Rpb1_4"/>
</dbReference>
<evidence type="ECO:0000256" key="9">
    <source>
        <dbReference type="ARBA" id="ARBA00022842"/>
    </source>
</evidence>
<evidence type="ECO:0000256" key="13">
    <source>
        <dbReference type="ARBA" id="ARBA00058108"/>
    </source>
</evidence>
<dbReference type="Gene3D" id="1.10.132.30">
    <property type="match status" value="1"/>
</dbReference>
<comment type="subcellular location">
    <subcellularLocation>
        <location evidence="1">Nucleus</location>
    </subcellularLocation>
</comment>
<evidence type="ECO:0000313" key="17">
    <source>
        <dbReference type="Proteomes" id="UP000078387"/>
    </source>
</evidence>
<evidence type="ECO:0000313" key="16">
    <source>
        <dbReference type="EMBL" id="GAT96907.1"/>
    </source>
</evidence>
<keyword evidence="8" id="KW-0862">Zinc</keyword>
<dbReference type="PANTHER" id="PTHR48446:SF1">
    <property type="entry name" value="DNA-DIRECTED RNA POLYMERASE SUBUNIT BETA' N-TERMINAL SECTION"/>
    <property type="match status" value="1"/>
</dbReference>
<dbReference type="GO" id="GO:0046872">
    <property type="term" value="F:metal ion binding"/>
    <property type="evidence" value="ECO:0007669"/>
    <property type="project" value="UniProtKB-KW"/>
</dbReference>
<dbReference type="InterPro" id="IPR042102">
    <property type="entry name" value="RNA_pol_Rpb1_3_sf"/>
</dbReference>
<comment type="caution">
    <text evidence="16">The sequence shown here is derived from an EMBL/GenBank/DDBJ whole genome shotgun (WGS) entry which is preliminary data.</text>
</comment>
<dbReference type="NCBIfam" id="NF006336">
    <property type="entry name" value="PRK08566.1"/>
    <property type="match status" value="1"/>
</dbReference>
<dbReference type="VEuPathDB" id="AmoebaDB:EHI_125350"/>
<feature type="domain" description="RNA polymerase N-terminal" evidence="15">
    <location>
        <begin position="265"/>
        <end position="569"/>
    </location>
</feature>